<proteinExistence type="predicted"/>
<evidence type="ECO:0000313" key="1">
    <source>
        <dbReference type="EMBL" id="KAE8038052.1"/>
    </source>
</evidence>
<evidence type="ECO:0000313" key="2">
    <source>
        <dbReference type="Proteomes" id="UP000327013"/>
    </source>
</evidence>
<dbReference type="AlphaFoldDB" id="A0A660KNT3"/>
<reference evidence="1 2" key="1">
    <citation type="submission" date="2019-06" db="EMBL/GenBank/DDBJ databases">
        <title>A chromosomal-level reference genome of Carpinus fangiana (Coryloideae, Betulaceae).</title>
        <authorList>
            <person name="Yang X."/>
            <person name="Wang Z."/>
            <person name="Zhang L."/>
            <person name="Hao G."/>
            <person name="Liu J."/>
            <person name="Yang Y."/>
        </authorList>
    </citation>
    <scope>NUCLEOTIDE SEQUENCE [LARGE SCALE GENOMIC DNA]</scope>
    <source>
        <strain evidence="1">Cfa_2016G</strain>
        <tissue evidence="1">Leaf</tissue>
    </source>
</reference>
<keyword evidence="2" id="KW-1185">Reference proteome</keyword>
<name>A0A660KNT3_9ROSI</name>
<accession>A0A660KNT3</accession>
<dbReference type="EMBL" id="CM017324">
    <property type="protein sequence ID" value="KAE8038052.1"/>
    <property type="molecule type" value="Genomic_DNA"/>
</dbReference>
<organism evidence="1 2">
    <name type="scientific">Carpinus fangiana</name>
    <dbReference type="NCBI Taxonomy" id="176857"/>
    <lineage>
        <taxon>Eukaryota</taxon>
        <taxon>Viridiplantae</taxon>
        <taxon>Streptophyta</taxon>
        <taxon>Embryophyta</taxon>
        <taxon>Tracheophyta</taxon>
        <taxon>Spermatophyta</taxon>
        <taxon>Magnoliopsida</taxon>
        <taxon>eudicotyledons</taxon>
        <taxon>Gunneridae</taxon>
        <taxon>Pentapetalae</taxon>
        <taxon>rosids</taxon>
        <taxon>fabids</taxon>
        <taxon>Fagales</taxon>
        <taxon>Betulaceae</taxon>
        <taxon>Carpinus</taxon>
    </lineage>
</organism>
<protein>
    <submittedName>
        <fullName evidence="1">Uncharacterized protein</fullName>
    </submittedName>
</protein>
<sequence>MARDPPQEEARNSLFPSRLSLSHILPLLPQTPKNATQINTTQFCITAITHALGHTTTKIQRKKTVWEREIKEEEHGGANSKGEGQPIEAQILVLIFNPVASLKEKSQKDEL</sequence>
<dbReference type="Proteomes" id="UP000327013">
    <property type="component" value="Chromosome 4"/>
</dbReference>
<gene>
    <name evidence="1" type="ORF">FH972_010598</name>
</gene>